<protein>
    <recommendedName>
        <fullName evidence="7">C3H1-type domain-containing protein</fullName>
    </recommendedName>
</protein>
<dbReference type="SUPFAM" id="SSF90229">
    <property type="entry name" value="CCCH zinc finger"/>
    <property type="match status" value="5"/>
</dbReference>
<dbReference type="SMART" id="SM00356">
    <property type="entry name" value="ZnF_C3H1"/>
    <property type="match status" value="5"/>
</dbReference>
<dbReference type="InterPro" id="IPR050974">
    <property type="entry name" value="Plant_ZF_CCCH"/>
</dbReference>
<evidence type="ECO:0000256" key="3">
    <source>
        <dbReference type="ARBA" id="ARBA00022833"/>
    </source>
</evidence>
<evidence type="ECO:0000256" key="2">
    <source>
        <dbReference type="ARBA" id="ARBA00022771"/>
    </source>
</evidence>
<dbReference type="Proteomes" id="UP000734854">
    <property type="component" value="Unassembled WGS sequence"/>
</dbReference>
<sequence length="436" mass="48542">MEEAEEQPIRGKGRDEEGEVDAVSAQVRNLSLDGKLDGTENGSCVDWGPERNVGGWTLGGIVGDGKEGSAWENHLEVVPRVSEGQQEGDGSYKEDLAGSCPYPQRPGLPDCAHYLRTGRCAYGLNCRFNHPLIGTLTQCLRVLMPFSIHEDVREHQIECKFFSMPGGCRFGNACKFLHSQEKTEMPGIELNFLGLPIRPGQKECPYYMRTGVCKFSSNCRFNHPDPTATNTQDYSPGCQNDHLTPRITSMLFPPNGLNLNPDFRSQIPTSPNYPTESFMQQSLFPAPLSNPIAVHQQVSASFPERPGKAECAYFMKTGDCKFGSTCLYHHPRSRLTMSPSYNVTPGKTPCAYFLKTGDCKFGSACMFYHPSTPTYNVGPHGLPSRPVSTLHYRTSKCSLKYLSVDILMFCLFNVHSYNDLIILSHPCFNLFQLMIS</sequence>
<feature type="domain" description="C3H1-type" evidence="7">
    <location>
        <begin position="198"/>
        <end position="226"/>
    </location>
</feature>
<dbReference type="PANTHER" id="PTHR12506">
    <property type="entry name" value="PROTEIN PHOSPHATASE RELATED"/>
    <property type="match status" value="1"/>
</dbReference>
<evidence type="ECO:0000256" key="5">
    <source>
        <dbReference type="PROSITE-ProRule" id="PRU00723"/>
    </source>
</evidence>
<accession>A0A8J5HWK9</accession>
<feature type="domain" description="C3H1-type" evidence="7">
    <location>
        <begin position="105"/>
        <end position="133"/>
    </location>
</feature>
<proteinExistence type="predicted"/>
<evidence type="ECO:0000256" key="6">
    <source>
        <dbReference type="SAM" id="MobiDB-lite"/>
    </source>
</evidence>
<keyword evidence="3 5" id="KW-0862">Zinc</keyword>
<feature type="domain" description="C3H1-type" evidence="7">
    <location>
        <begin position="344"/>
        <end position="372"/>
    </location>
</feature>
<feature type="region of interest" description="Disordered" evidence="6">
    <location>
        <begin position="1"/>
        <end position="22"/>
    </location>
</feature>
<dbReference type="AlphaFoldDB" id="A0A8J5HWK9"/>
<feature type="domain" description="C3H1-type" evidence="7">
    <location>
        <begin position="305"/>
        <end position="333"/>
    </location>
</feature>
<reference evidence="8 9" key="1">
    <citation type="submission" date="2020-08" db="EMBL/GenBank/DDBJ databases">
        <title>Plant Genome Project.</title>
        <authorList>
            <person name="Zhang R.-G."/>
        </authorList>
    </citation>
    <scope>NUCLEOTIDE SEQUENCE [LARGE SCALE GENOMIC DNA]</scope>
    <source>
        <tissue evidence="8">Rhizome</tissue>
    </source>
</reference>
<dbReference type="PROSITE" id="PS50103">
    <property type="entry name" value="ZF_C3H1"/>
    <property type="match status" value="5"/>
</dbReference>
<gene>
    <name evidence="8" type="ORF">ZIOFF_002645</name>
</gene>
<keyword evidence="2 5" id="KW-0863">Zinc-finger</keyword>
<evidence type="ECO:0000313" key="8">
    <source>
        <dbReference type="EMBL" id="KAG6537551.1"/>
    </source>
</evidence>
<feature type="zinc finger region" description="C3H1-type" evidence="5">
    <location>
        <begin position="153"/>
        <end position="181"/>
    </location>
</feature>
<dbReference type="Gene3D" id="4.10.1000.10">
    <property type="entry name" value="Zinc finger, CCCH-type"/>
    <property type="match status" value="2"/>
</dbReference>
<dbReference type="Gene3D" id="2.30.30.1190">
    <property type="match status" value="1"/>
</dbReference>
<dbReference type="InterPro" id="IPR000571">
    <property type="entry name" value="Znf_CCCH"/>
</dbReference>
<evidence type="ECO:0000256" key="1">
    <source>
        <dbReference type="ARBA" id="ARBA00022723"/>
    </source>
</evidence>
<evidence type="ECO:0000256" key="4">
    <source>
        <dbReference type="ARBA" id="ARBA00023125"/>
    </source>
</evidence>
<feature type="domain" description="C3H1-type" evidence="7">
    <location>
        <begin position="153"/>
        <end position="181"/>
    </location>
</feature>
<dbReference type="GO" id="GO:0003729">
    <property type="term" value="F:mRNA binding"/>
    <property type="evidence" value="ECO:0007669"/>
    <property type="project" value="UniProtKB-ARBA"/>
</dbReference>
<evidence type="ECO:0000259" key="7">
    <source>
        <dbReference type="PROSITE" id="PS50103"/>
    </source>
</evidence>
<feature type="zinc finger region" description="C3H1-type" evidence="5">
    <location>
        <begin position="344"/>
        <end position="372"/>
    </location>
</feature>
<keyword evidence="4" id="KW-0238">DNA-binding</keyword>
<dbReference type="InterPro" id="IPR036855">
    <property type="entry name" value="Znf_CCCH_sf"/>
</dbReference>
<dbReference type="Pfam" id="PF00642">
    <property type="entry name" value="zf-CCCH"/>
    <property type="match status" value="5"/>
</dbReference>
<keyword evidence="9" id="KW-1185">Reference proteome</keyword>
<dbReference type="EMBL" id="JACMSC010000001">
    <property type="protein sequence ID" value="KAG6537551.1"/>
    <property type="molecule type" value="Genomic_DNA"/>
</dbReference>
<dbReference type="GO" id="GO:0008270">
    <property type="term" value="F:zinc ion binding"/>
    <property type="evidence" value="ECO:0007669"/>
    <property type="project" value="UniProtKB-KW"/>
</dbReference>
<organism evidence="8 9">
    <name type="scientific">Zingiber officinale</name>
    <name type="common">Ginger</name>
    <name type="synonym">Amomum zingiber</name>
    <dbReference type="NCBI Taxonomy" id="94328"/>
    <lineage>
        <taxon>Eukaryota</taxon>
        <taxon>Viridiplantae</taxon>
        <taxon>Streptophyta</taxon>
        <taxon>Embryophyta</taxon>
        <taxon>Tracheophyta</taxon>
        <taxon>Spermatophyta</taxon>
        <taxon>Magnoliopsida</taxon>
        <taxon>Liliopsida</taxon>
        <taxon>Zingiberales</taxon>
        <taxon>Zingiberaceae</taxon>
        <taxon>Zingiber</taxon>
    </lineage>
</organism>
<evidence type="ECO:0000313" key="9">
    <source>
        <dbReference type="Proteomes" id="UP000734854"/>
    </source>
</evidence>
<name>A0A8J5HWK9_ZINOF</name>
<feature type="zinc finger region" description="C3H1-type" evidence="5">
    <location>
        <begin position="105"/>
        <end position="133"/>
    </location>
</feature>
<dbReference type="PANTHER" id="PTHR12506:SF20">
    <property type="entry name" value="ZINC FINGER CCCH DOMAIN-CONTAINING PROTEIN 67"/>
    <property type="match status" value="1"/>
</dbReference>
<dbReference type="GO" id="GO:0003677">
    <property type="term" value="F:DNA binding"/>
    <property type="evidence" value="ECO:0007669"/>
    <property type="project" value="UniProtKB-KW"/>
</dbReference>
<feature type="zinc finger region" description="C3H1-type" evidence="5">
    <location>
        <begin position="198"/>
        <end position="226"/>
    </location>
</feature>
<comment type="caution">
    <text evidence="8">The sequence shown here is derived from an EMBL/GenBank/DDBJ whole genome shotgun (WGS) entry which is preliminary data.</text>
</comment>
<keyword evidence="1 5" id="KW-0479">Metal-binding</keyword>
<feature type="zinc finger region" description="C3H1-type" evidence="5">
    <location>
        <begin position="305"/>
        <end position="333"/>
    </location>
</feature>